<reference evidence="3 4" key="1">
    <citation type="journal article" date="2013" name="Curr. Biol.">
        <title>The Genome of the Foraminiferan Reticulomyxa filosa.</title>
        <authorList>
            <person name="Glockner G."/>
            <person name="Hulsmann N."/>
            <person name="Schleicher M."/>
            <person name="Noegel A.A."/>
            <person name="Eichinger L."/>
            <person name="Gallinger C."/>
            <person name="Pawlowski J."/>
            <person name="Sierra R."/>
            <person name="Euteneuer U."/>
            <person name="Pillet L."/>
            <person name="Moustafa A."/>
            <person name="Platzer M."/>
            <person name="Groth M."/>
            <person name="Szafranski K."/>
            <person name="Schliwa M."/>
        </authorList>
    </citation>
    <scope>NUCLEOTIDE SEQUENCE [LARGE SCALE GENOMIC DNA]</scope>
</reference>
<sequence length="235" mass="26685">MLAWLASALHRRRRENKRNLIPKKYAPLTAQFQGEHFCLIPAIERMKLYDGLVFLLLFFVNHVHSAVSPFDTVNQRHLLNKPLKDHGKNKVPDGVVVFMVFMILGLSFVLYRELKKAYDRTFGREFDLEKVYASTRYSTRSTKMERKACANPSTCTICVNKLKSEGYTNAADCKTKTKNYHSQLADWIQEAQPKSKSFVSTCHHDNEDSHAVGSTSASEDEESCGTSAKVEESGV</sequence>
<protein>
    <submittedName>
        <fullName evidence="3">Uncharacterized protein</fullName>
    </submittedName>
</protein>
<dbReference type="AlphaFoldDB" id="X6N0W7"/>
<keyword evidence="2" id="KW-0812">Transmembrane</keyword>
<gene>
    <name evidence="3" type="ORF">RFI_17672</name>
</gene>
<accession>X6N0W7</accession>
<organism evidence="3 4">
    <name type="scientific">Reticulomyxa filosa</name>
    <dbReference type="NCBI Taxonomy" id="46433"/>
    <lineage>
        <taxon>Eukaryota</taxon>
        <taxon>Sar</taxon>
        <taxon>Rhizaria</taxon>
        <taxon>Retaria</taxon>
        <taxon>Foraminifera</taxon>
        <taxon>Monothalamids</taxon>
        <taxon>Reticulomyxidae</taxon>
        <taxon>Reticulomyxa</taxon>
    </lineage>
</organism>
<feature type="transmembrane region" description="Helical" evidence="2">
    <location>
        <begin position="52"/>
        <end position="70"/>
    </location>
</feature>
<proteinExistence type="predicted"/>
<keyword evidence="2" id="KW-1133">Transmembrane helix</keyword>
<dbReference type="EMBL" id="ASPP01013532">
    <property type="protein sequence ID" value="ETO19558.1"/>
    <property type="molecule type" value="Genomic_DNA"/>
</dbReference>
<keyword evidence="2" id="KW-0472">Membrane</keyword>
<keyword evidence="4" id="KW-1185">Reference proteome</keyword>
<comment type="caution">
    <text evidence="3">The sequence shown here is derived from an EMBL/GenBank/DDBJ whole genome shotgun (WGS) entry which is preliminary data.</text>
</comment>
<feature type="transmembrane region" description="Helical" evidence="2">
    <location>
        <begin position="90"/>
        <end position="111"/>
    </location>
</feature>
<evidence type="ECO:0000256" key="2">
    <source>
        <dbReference type="SAM" id="Phobius"/>
    </source>
</evidence>
<feature type="region of interest" description="Disordered" evidence="1">
    <location>
        <begin position="198"/>
        <end position="235"/>
    </location>
</feature>
<evidence type="ECO:0000256" key="1">
    <source>
        <dbReference type="SAM" id="MobiDB-lite"/>
    </source>
</evidence>
<evidence type="ECO:0000313" key="4">
    <source>
        <dbReference type="Proteomes" id="UP000023152"/>
    </source>
</evidence>
<evidence type="ECO:0000313" key="3">
    <source>
        <dbReference type="EMBL" id="ETO19558.1"/>
    </source>
</evidence>
<dbReference type="Proteomes" id="UP000023152">
    <property type="component" value="Unassembled WGS sequence"/>
</dbReference>
<name>X6N0W7_RETFI</name>